<dbReference type="GO" id="GO:0046872">
    <property type="term" value="F:metal ion binding"/>
    <property type="evidence" value="ECO:0007669"/>
    <property type="project" value="UniProtKB-KW"/>
</dbReference>
<dbReference type="OrthoDB" id="981600at2"/>
<name>A0A5P2G758_9BACT</name>
<dbReference type="AlphaFoldDB" id="A0A5P2G758"/>
<evidence type="ECO:0000313" key="8">
    <source>
        <dbReference type="Proteomes" id="UP000292424"/>
    </source>
</evidence>
<keyword evidence="3" id="KW-0479">Metal-binding</keyword>
<dbReference type="GO" id="GO:0008237">
    <property type="term" value="F:metallopeptidase activity"/>
    <property type="evidence" value="ECO:0007669"/>
    <property type="project" value="UniProtKB-KW"/>
</dbReference>
<keyword evidence="2 7" id="KW-0645">Protease</keyword>
<evidence type="ECO:0000313" key="7">
    <source>
        <dbReference type="EMBL" id="QES87351.1"/>
    </source>
</evidence>
<evidence type="ECO:0000256" key="5">
    <source>
        <dbReference type="ARBA" id="ARBA00022833"/>
    </source>
</evidence>
<dbReference type="InterPro" id="IPR012962">
    <property type="entry name" value="Pept_M54_archaemetzincn"/>
</dbReference>
<keyword evidence="5" id="KW-0862">Zinc</keyword>
<protein>
    <submittedName>
        <fullName evidence="7">Matrixin family metalloprotease</fullName>
    </submittedName>
</protein>
<organism evidence="7 8">
    <name type="scientific">Rhizosphaericola mali</name>
    <dbReference type="NCBI Taxonomy" id="2545455"/>
    <lineage>
        <taxon>Bacteria</taxon>
        <taxon>Pseudomonadati</taxon>
        <taxon>Bacteroidota</taxon>
        <taxon>Chitinophagia</taxon>
        <taxon>Chitinophagales</taxon>
        <taxon>Chitinophagaceae</taxon>
        <taxon>Rhizosphaericola</taxon>
    </lineage>
</organism>
<evidence type="ECO:0000256" key="6">
    <source>
        <dbReference type="ARBA" id="ARBA00023049"/>
    </source>
</evidence>
<dbReference type="EMBL" id="CP044016">
    <property type="protein sequence ID" value="QES87351.1"/>
    <property type="molecule type" value="Genomic_DNA"/>
</dbReference>
<dbReference type="GO" id="GO:0006508">
    <property type="term" value="P:proteolysis"/>
    <property type="evidence" value="ECO:0007669"/>
    <property type="project" value="UniProtKB-KW"/>
</dbReference>
<gene>
    <name evidence="7" type="ORF">E0W69_001310</name>
</gene>
<evidence type="ECO:0000256" key="1">
    <source>
        <dbReference type="ARBA" id="ARBA00001947"/>
    </source>
</evidence>
<dbReference type="KEGG" id="arac:E0W69_001310"/>
<keyword evidence="8" id="KW-1185">Reference proteome</keyword>
<reference evidence="7 8" key="1">
    <citation type="submission" date="2019-09" db="EMBL/GenBank/DDBJ databases">
        <title>Complete genome sequence of Arachidicoccus sp. B3-10 isolated from apple orchard soil.</title>
        <authorList>
            <person name="Kim H.S."/>
            <person name="Han K.-I."/>
            <person name="Suh M.K."/>
            <person name="Lee K.C."/>
            <person name="Eom M.K."/>
            <person name="Kim J.-S."/>
            <person name="Kang S.W."/>
            <person name="Sin Y."/>
            <person name="Lee J.-S."/>
        </authorList>
    </citation>
    <scope>NUCLEOTIDE SEQUENCE [LARGE SCALE GENOMIC DNA]</scope>
    <source>
        <strain evidence="7 8">B3-10</strain>
    </source>
</reference>
<comment type="cofactor">
    <cofactor evidence="1">
        <name>Zn(2+)</name>
        <dbReference type="ChEBI" id="CHEBI:29105"/>
    </cofactor>
</comment>
<keyword evidence="4" id="KW-0378">Hydrolase</keyword>
<dbReference type="Proteomes" id="UP000292424">
    <property type="component" value="Chromosome"/>
</dbReference>
<dbReference type="InterPro" id="IPR024079">
    <property type="entry name" value="MetalloPept_cat_dom_sf"/>
</dbReference>
<evidence type="ECO:0000256" key="2">
    <source>
        <dbReference type="ARBA" id="ARBA00022670"/>
    </source>
</evidence>
<dbReference type="Pfam" id="PF07998">
    <property type="entry name" value="Peptidase_M54"/>
    <property type="match status" value="1"/>
</dbReference>
<evidence type="ECO:0000256" key="3">
    <source>
        <dbReference type="ARBA" id="ARBA00022723"/>
    </source>
</evidence>
<dbReference type="SUPFAM" id="SSF55486">
    <property type="entry name" value="Metalloproteases ('zincins'), catalytic domain"/>
    <property type="match status" value="1"/>
</dbReference>
<dbReference type="PANTHER" id="PTHR15910:SF1">
    <property type="entry name" value="ARCHAEMETZINCIN-2"/>
    <property type="match status" value="1"/>
</dbReference>
<proteinExistence type="predicted"/>
<sequence>MIDIPPFSDISNEKINYVFSELKKVYPLVNVKSKIPIPKSAFYSLRNRFRADSLIAILDRQTAPNHITLGLTSFDISTTKNSIKDWGVMGLGFEPGKACIASDFRLSSNEKLMQLFKVSIHELGHTQGLKHCKVKSCFMRDAEGRNPTNEEIEFCKTCKHTLISKGWRFK</sequence>
<dbReference type="Gene3D" id="3.40.390.10">
    <property type="entry name" value="Collagenase (Catalytic Domain)"/>
    <property type="match status" value="1"/>
</dbReference>
<keyword evidence="6 7" id="KW-0482">Metalloprotease</keyword>
<evidence type="ECO:0000256" key="4">
    <source>
        <dbReference type="ARBA" id="ARBA00022801"/>
    </source>
</evidence>
<accession>A0A5P2G758</accession>
<dbReference type="PANTHER" id="PTHR15910">
    <property type="entry name" value="ARCHAEMETZINCIN"/>
    <property type="match status" value="1"/>
</dbReference>